<evidence type="ECO:0000313" key="9">
    <source>
        <dbReference type="Proteomes" id="UP001156666"/>
    </source>
</evidence>
<evidence type="ECO:0000256" key="6">
    <source>
        <dbReference type="ARBA" id="ARBA00023136"/>
    </source>
</evidence>
<feature type="binding site" evidence="7">
    <location>
        <position position="152"/>
    </location>
    <ligand>
        <name>a 1,2-diacyl-sn-glycero-3-phospho-(1'-sn-glycerol)</name>
        <dbReference type="ChEBI" id="CHEBI:64716"/>
    </ligand>
</feature>
<dbReference type="Proteomes" id="UP001156666">
    <property type="component" value="Unassembled WGS sequence"/>
</dbReference>
<name>A0AA37SPN5_9BACT</name>
<feature type="transmembrane region" description="Helical" evidence="7">
    <location>
        <begin position="100"/>
        <end position="126"/>
    </location>
</feature>
<keyword evidence="3 7" id="KW-0808">Transferase</keyword>
<dbReference type="PANTHER" id="PTHR30589:SF0">
    <property type="entry name" value="PHOSPHATIDYLGLYCEROL--PROLIPOPROTEIN DIACYLGLYCERYL TRANSFERASE"/>
    <property type="match status" value="1"/>
</dbReference>
<evidence type="ECO:0000256" key="7">
    <source>
        <dbReference type="HAMAP-Rule" id="MF_01147"/>
    </source>
</evidence>
<comment type="pathway">
    <text evidence="7">Protein modification; lipoprotein biosynthesis (diacylglyceryl transfer).</text>
</comment>
<evidence type="ECO:0000256" key="1">
    <source>
        <dbReference type="ARBA" id="ARBA00007150"/>
    </source>
</evidence>
<keyword evidence="9" id="KW-1185">Reference proteome</keyword>
<comment type="similarity">
    <text evidence="1 7">Belongs to the Lgt family.</text>
</comment>
<dbReference type="PROSITE" id="PS01311">
    <property type="entry name" value="LGT"/>
    <property type="match status" value="1"/>
</dbReference>
<keyword evidence="6 7" id="KW-0472">Membrane</keyword>
<dbReference type="GO" id="GO:0005886">
    <property type="term" value="C:plasma membrane"/>
    <property type="evidence" value="ECO:0007669"/>
    <property type="project" value="UniProtKB-SubCell"/>
</dbReference>
<dbReference type="AlphaFoldDB" id="A0AA37SPN5"/>
<reference evidence="8" key="1">
    <citation type="journal article" date="2014" name="Int. J. Syst. Evol. Microbiol.">
        <title>Complete genome sequence of Corynebacterium casei LMG S-19264T (=DSM 44701T), isolated from a smear-ripened cheese.</title>
        <authorList>
            <consortium name="US DOE Joint Genome Institute (JGI-PGF)"/>
            <person name="Walter F."/>
            <person name="Albersmeier A."/>
            <person name="Kalinowski J."/>
            <person name="Ruckert C."/>
        </authorList>
    </citation>
    <scope>NUCLEOTIDE SEQUENCE</scope>
    <source>
        <strain evidence="8">NBRC 108769</strain>
    </source>
</reference>
<keyword evidence="5 7" id="KW-1133">Transmembrane helix</keyword>
<dbReference type="NCBIfam" id="TIGR00544">
    <property type="entry name" value="lgt"/>
    <property type="match status" value="1"/>
</dbReference>
<evidence type="ECO:0000256" key="5">
    <source>
        <dbReference type="ARBA" id="ARBA00022989"/>
    </source>
</evidence>
<protein>
    <recommendedName>
        <fullName evidence="7">Phosphatidylglycerol--prolipoprotein diacylglyceryl transferase</fullName>
        <ecNumber evidence="7">2.5.1.145</ecNumber>
    </recommendedName>
</protein>
<gene>
    <name evidence="7 8" type="primary">lgt</name>
    <name evidence="8" type="ORF">GCM10007940_30370</name>
</gene>
<dbReference type="InterPro" id="IPR001640">
    <property type="entry name" value="Lgt"/>
</dbReference>
<dbReference type="GO" id="GO:0042158">
    <property type="term" value="P:lipoprotein biosynthetic process"/>
    <property type="evidence" value="ECO:0007669"/>
    <property type="project" value="UniProtKB-UniRule"/>
</dbReference>
<dbReference type="EC" id="2.5.1.145" evidence="7"/>
<organism evidence="8 9">
    <name type="scientific">Portibacter lacus</name>
    <dbReference type="NCBI Taxonomy" id="1099794"/>
    <lineage>
        <taxon>Bacteria</taxon>
        <taxon>Pseudomonadati</taxon>
        <taxon>Bacteroidota</taxon>
        <taxon>Saprospiria</taxon>
        <taxon>Saprospirales</taxon>
        <taxon>Haliscomenobacteraceae</taxon>
        <taxon>Portibacter</taxon>
    </lineage>
</organism>
<reference evidence="8" key="2">
    <citation type="submission" date="2023-01" db="EMBL/GenBank/DDBJ databases">
        <title>Draft genome sequence of Portibacter lacus strain NBRC 108769.</title>
        <authorList>
            <person name="Sun Q."/>
            <person name="Mori K."/>
        </authorList>
    </citation>
    <scope>NUCLEOTIDE SEQUENCE</scope>
    <source>
        <strain evidence="8">NBRC 108769</strain>
    </source>
</reference>
<keyword evidence="2 7" id="KW-1003">Cell membrane</keyword>
<keyword evidence="4 7" id="KW-0812">Transmembrane</keyword>
<evidence type="ECO:0000256" key="4">
    <source>
        <dbReference type="ARBA" id="ARBA00022692"/>
    </source>
</evidence>
<proteinExistence type="inferred from homology"/>
<dbReference type="GO" id="GO:0008961">
    <property type="term" value="F:phosphatidylglycerol-prolipoprotein diacylglyceryl transferase activity"/>
    <property type="evidence" value="ECO:0007669"/>
    <property type="project" value="UniProtKB-UniRule"/>
</dbReference>
<dbReference type="PANTHER" id="PTHR30589">
    <property type="entry name" value="PROLIPOPROTEIN DIACYLGLYCERYL TRANSFERASE"/>
    <property type="match status" value="1"/>
</dbReference>
<accession>A0AA37SPN5</accession>
<evidence type="ECO:0000256" key="3">
    <source>
        <dbReference type="ARBA" id="ARBA00022679"/>
    </source>
</evidence>
<feature type="transmembrane region" description="Helical" evidence="7">
    <location>
        <begin position="215"/>
        <end position="234"/>
    </location>
</feature>
<evidence type="ECO:0000256" key="2">
    <source>
        <dbReference type="ARBA" id="ARBA00022475"/>
    </source>
</evidence>
<dbReference type="HAMAP" id="MF_01147">
    <property type="entry name" value="Lgt"/>
    <property type="match status" value="1"/>
</dbReference>
<evidence type="ECO:0000313" key="8">
    <source>
        <dbReference type="EMBL" id="GLR18421.1"/>
    </source>
</evidence>
<sequence length="270" mass="30478">MINLAITWGPDPVIFNLFGALPIRYYSLLFAGGLFLGYMIVKNMYKKEGLDLENLDTLAFYIFVATVLGARLGHCLFYEPDYYLSHPLEMILPFNWHGGTFNYTGFQGLASHGGILGVFIAIWLYCRKTKEPFFGVLDKVAVAGALAGAFIRLGNFMNSEILGKATGTDFGVIFKRVDNVARHPAQLYESLAYFAIFAILLFLYRSKSMKVGKGFLFGLFFTLLFVARFLIEFFKINQVAFEDGMTYNMGQLLSIPFIIGGILVMIWKRK</sequence>
<comment type="subcellular location">
    <subcellularLocation>
        <location evidence="7">Cell membrane</location>
        <topology evidence="7">Multi-pass membrane protein</topology>
    </subcellularLocation>
</comment>
<comment type="catalytic activity">
    <reaction evidence="7">
        <text>L-cysteinyl-[prolipoprotein] + a 1,2-diacyl-sn-glycero-3-phospho-(1'-sn-glycerol) = an S-1,2-diacyl-sn-glyceryl-L-cysteinyl-[prolipoprotein] + sn-glycerol 1-phosphate + H(+)</text>
        <dbReference type="Rhea" id="RHEA:56712"/>
        <dbReference type="Rhea" id="RHEA-COMP:14679"/>
        <dbReference type="Rhea" id="RHEA-COMP:14680"/>
        <dbReference type="ChEBI" id="CHEBI:15378"/>
        <dbReference type="ChEBI" id="CHEBI:29950"/>
        <dbReference type="ChEBI" id="CHEBI:57685"/>
        <dbReference type="ChEBI" id="CHEBI:64716"/>
        <dbReference type="ChEBI" id="CHEBI:140658"/>
        <dbReference type="EC" id="2.5.1.145"/>
    </reaction>
</comment>
<feature type="transmembrane region" description="Helical" evidence="7">
    <location>
        <begin position="133"/>
        <end position="153"/>
    </location>
</feature>
<dbReference type="Pfam" id="PF01790">
    <property type="entry name" value="LGT"/>
    <property type="match status" value="1"/>
</dbReference>
<feature type="transmembrane region" description="Helical" evidence="7">
    <location>
        <begin position="25"/>
        <end position="45"/>
    </location>
</feature>
<feature type="transmembrane region" description="Helical" evidence="7">
    <location>
        <begin position="57"/>
        <end position="80"/>
    </location>
</feature>
<comment type="caution">
    <text evidence="8">The sequence shown here is derived from an EMBL/GenBank/DDBJ whole genome shotgun (WGS) entry which is preliminary data.</text>
</comment>
<feature type="transmembrane region" description="Helical" evidence="7">
    <location>
        <begin position="185"/>
        <end position="203"/>
    </location>
</feature>
<dbReference type="EMBL" id="BSOH01000020">
    <property type="protein sequence ID" value="GLR18421.1"/>
    <property type="molecule type" value="Genomic_DNA"/>
</dbReference>
<feature type="transmembrane region" description="Helical" evidence="7">
    <location>
        <begin position="246"/>
        <end position="267"/>
    </location>
</feature>
<comment type="function">
    <text evidence="7">Catalyzes the transfer of the diacylglyceryl group from phosphatidylglycerol to the sulfhydryl group of the N-terminal cysteine of a prolipoprotein, the first step in the formation of mature lipoproteins.</text>
</comment>